<evidence type="ECO:0000313" key="2">
    <source>
        <dbReference type="Proteomes" id="UP000190626"/>
    </source>
</evidence>
<organism evidence="1 2">
    <name type="scientific">Paenibacillus ferrarius</name>
    <dbReference type="NCBI Taxonomy" id="1469647"/>
    <lineage>
        <taxon>Bacteria</taxon>
        <taxon>Bacillati</taxon>
        <taxon>Bacillota</taxon>
        <taxon>Bacilli</taxon>
        <taxon>Bacillales</taxon>
        <taxon>Paenibacillaceae</taxon>
        <taxon>Paenibacillus</taxon>
    </lineage>
</organism>
<comment type="caution">
    <text evidence="1">The sequence shown here is derived from an EMBL/GenBank/DDBJ whole genome shotgun (WGS) entry which is preliminary data.</text>
</comment>
<dbReference type="InterPro" id="IPR017850">
    <property type="entry name" value="Alkaline_phosphatase_core_sf"/>
</dbReference>
<dbReference type="PANTHER" id="PTHR10151">
    <property type="entry name" value="ECTONUCLEOTIDE PYROPHOSPHATASE/PHOSPHODIESTERASE"/>
    <property type="match status" value="1"/>
</dbReference>
<dbReference type="Gene3D" id="3.40.720.10">
    <property type="entry name" value="Alkaline Phosphatase, subunit A"/>
    <property type="match status" value="2"/>
</dbReference>
<reference evidence="2" key="1">
    <citation type="submission" date="2016-07" db="EMBL/GenBank/DDBJ databases">
        <authorList>
            <person name="Florea S."/>
            <person name="Webb J.S."/>
            <person name="Jaromczyk J."/>
            <person name="Schardl C.L."/>
        </authorList>
    </citation>
    <scope>NUCLEOTIDE SEQUENCE [LARGE SCALE GENOMIC DNA]</scope>
    <source>
        <strain evidence="2">CY1</strain>
    </source>
</reference>
<proteinExistence type="predicted"/>
<sequence length="275" mass="29552">MTSAAPIQRVIILGMDGAGAFVREAHTPHIDKLLAGGAQTDRAQTVFPSNSGECWGSLLHGVRPEKHESHLHIQKEKTYPQDSSTPSLFHMLSSAKPDSRMASFVCWAPIQTGIIEELDVMDKCQAPDDELVPAIAAYLRATPDLKLMFVQLDDVDAAGHRHGYGSAEYLQAISHADGQIGEICQALREANMLEDSLLIVTTDHGGGGLDAFNHGSDHPKDMTVFWGCTGPGISAHADLSSLNIMDTAAVALHALGLPFPQDWDAKLPDGLFIQA</sequence>
<accession>A0A1V4HPM3</accession>
<evidence type="ECO:0008006" key="3">
    <source>
        <dbReference type="Google" id="ProtNLM"/>
    </source>
</evidence>
<gene>
    <name evidence="1" type="ORF">BC351_19900</name>
</gene>
<dbReference type="PANTHER" id="PTHR10151:SF120">
    <property type="entry name" value="BIS(5'-ADENOSYL)-TRIPHOSPHATASE"/>
    <property type="match status" value="1"/>
</dbReference>
<dbReference type="RefSeq" id="WP_079410521.1">
    <property type="nucleotide sequence ID" value="NZ_MBTG01000006.1"/>
</dbReference>
<dbReference type="STRING" id="1469647.BC351_19900"/>
<dbReference type="GO" id="GO:0016787">
    <property type="term" value="F:hydrolase activity"/>
    <property type="evidence" value="ECO:0007669"/>
    <property type="project" value="UniProtKB-ARBA"/>
</dbReference>
<dbReference type="OrthoDB" id="1956004at2"/>
<dbReference type="EMBL" id="MBTG01000006">
    <property type="protein sequence ID" value="OPH59746.1"/>
    <property type="molecule type" value="Genomic_DNA"/>
</dbReference>
<evidence type="ECO:0000313" key="1">
    <source>
        <dbReference type="EMBL" id="OPH59746.1"/>
    </source>
</evidence>
<name>A0A1V4HPM3_9BACL</name>
<dbReference type="InterPro" id="IPR002591">
    <property type="entry name" value="Phosphodiest/P_Trfase"/>
</dbReference>
<dbReference type="SUPFAM" id="SSF53649">
    <property type="entry name" value="Alkaline phosphatase-like"/>
    <property type="match status" value="1"/>
</dbReference>
<dbReference type="Pfam" id="PF01663">
    <property type="entry name" value="Phosphodiest"/>
    <property type="match status" value="2"/>
</dbReference>
<keyword evidence="2" id="KW-1185">Reference proteome</keyword>
<dbReference type="AlphaFoldDB" id="A0A1V4HPM3"/>
<dbReference type="Proteomes" id="UP000190626">
    <property type="component" value="Unassembled WGS sequence"/>
</dbReference>
<protein>
    <recommendedName>
        <fullName evidence="3">Nucleotide pyrophosphatase</fullName>
    </recommendedName>
</protein>